<keyword evidence="4" id="KW-0479">Metal-binding</keyword>
<dbReference type="SUPFAM" id="SSF51126">
    <property type="entry name" value="Pectin lyase-like"/>
    <property type="match status" value="1"/>
</dbReference>
<dbReference type="NCBIfam" id="TIGR04183">
    <property type="entry name" value="Por_Secre_tail"/>
    <property type="match status" value="1"/>
</dbReference>
<evidence type="ECO:0000256" key="1">
    <source>
        <dbReference type="ARBA" id="ARBA00001913"/>
    </source>
</evidence>
<dbReference type="RefSeq" id="WP_091392459.1">
    <property type="nucleotide sequence ID" value="NZ_FNQY01000001.1"/>
</dbReference>
<dbReference type="OrthoDB" id="8660908at2"/>
<dbReference type="InterPro" id="IPR052052">
    <property type="entry name" value="Polysaccharide_Lyase_9"/>
</dbReference>
<evidence type="ECO:0000256" key="6">
    <source>
        <dbReference type="ARBA" id="ARBA00022837"/>
    </source>
</evidence>
<comment type="cofactor">
    <cofactor evidence="1">
        <name>Ca(2+)</name>
        <dbReference type="ChEBI" id="CHEBI:29108"/>
    </cofactor>
</comment>
<name>A0A1H3VP51_9BACT</name>
<evidence type="ECO:0000313" key="12">
    <source>
        <dbReference type="EMBL" id="SDZ76550.1"/>
    </source>
</evidence>
<dbReference type="Pfam" id="PF22842">
    <property type="entry name" value="Pel9A-like_beta_helix"/>
    <property type="match status" value="1"/>
</dbReference>
<evidence type="ECO:0000256" key="4">
    <source>
        <dbReference type="ARBA" id="ARBA00022723"/>
    </source>
</evidence>
<dbReference type="GO" id="GO:0046872">
    <property type="term" value="F:metal ion binding"/>
    <property type="evidence" value="ECO:0007669"/>
    <property type="project" value="UniProtKB-KW"/>
</dbReference>
<keyword evidence="6" id="KW-0106">Calcium</keyword>
<protein>
    <submittedName>
        <fullName evidence="12">Por secretion system C-terminal sorting domain-containing protein</fullName>
    </submittedName>
</protein>
<accession>A0A1H3VP51</accession>
<keyword evidence="7" id="KW-0456">Lyase</keyword>
<gene>
    <name evidence="12" type="ORF">SAMN05192529_101327</name>
</gene>
<dbReference type="Proteomes" id="UP000199041">
    <property type="component" value="Unassembled WGS sequence"/>
</dbReference>
<evidence type="ECO:0000256" key="3">
    <source>
        <dbReference type="ARBA" id="ARBA00022525"/>
    </source>
</evidence>
<evidence type="ECO:0000259" key="11">
    <source>
        <dbReference type="Pfam" id="PF22842"/>
    </source>
</evidence>
<reference evidence="12 13" key="1">
    <citation type="submission" date="2016-10" db="EMBL/GenBank/DDBJ databases">
        <authorList>
            <person name="de Groot N.N."/>
        </authorList>
    </citation>
    <scope>NUCLEOTIDE SEQUENCE [LARGE SCALE GENOMIC DNA]</scope>
    <source>
        <strain evidence="12 13">Vu-144</strain>
    </source>
</reference>
<evidence type="ECO:0000259" key="10">
    <source>
        <dbReference type="Pfam" id="PF18962"/>
    </source>
</evidence>
<evidence type="ECO:0000256" key="9">
    <source>
        <dbReference type="SAM" id="SignalP"/>
    </source>
</evidence>
<keyword evidence="13" id="KW-1185">Reference proteome</keyword>
<dbReference type="Pfam" id="PF18962">
    <property type="entry name" value="Por_Secre_tail"/>
    <property type="match status" value="1"/>
</dbReference>
<organism evidence="12 13">
    <name type="scientific">Arachidicoccus rhizosphaerae</name>
    <dbReference type="NCBI Taxonomy" id="551991"/>
    <lineage>
        <taxon>Bacteria</taxon>
        <taxon>Pseudomonadati</taxon>
        <taxon>Bacteroidota</taxon>
        <taxon>Chitinophagia</taxon>
        <taxon>Chitinophagales</taxon>
        <taxon>Chitinophagaceae</taxon>
        <taxon>Arachidicoccus</taxon>
    </lineage>
</organism>
<evidence type="ECO:0000256" key="2">
    <source>
        <dbReference type="ARBA" id="ARBA00004613"/>
    </source>
</evidence>
<evidence type="ECO:0000313" key="13">
    <source>
        <dbReference type="Proteomes" id="UP000199041"/>
    </source>
</evidence>
<feature type="domain" description="Secretion system C-terminal sorting" evidence="10">
    <location>
        <begin position="573"/>
        <end position="650"/>
    </location>
</feature>
<comment type="subcellular location">
    <subcellularLocation>
        <location evidence="2">Secreted</location>
    </subcellularLocation>
</comment>
<comment type="similarity">
    <text evidence="8">Belongs to the polysaccharide lyase 9 family.</text>
</comment>
<dbReference type="EMBL" id="FNQY01000001">
    <property type="protein sequence ID" value="SDZ76550.1"/>
    <property type="molecule type" value="Genomic_DNA"/>
</dbReference>
<dbReference type="GO" id="GO:0016837">
    <property type="term" value="F:carbon-oxygen lyase activity, acting on polysaccharides"/>
    <property type="evidence" value="ECO:0007669"/>
    <property type="project" value="TreeGrafter"/>
</dbReference>
<feature type="signal peptide" evidence="9">
    <location>
        <begin position="1"/>
        <end position="21"/>
    </location>
</feature>
<dbReference type="GO" id="GO:0005576">
    <property type="term" value="C:extracellular region"/>
    <property type="evidence" value="ECO:0007669"/>
    <property type="project" value="UniProtKB-SubCell"/>
</dbReference>
<dbReference type="InterPro" id="IPR011050">
    <property type="entry name" value="Pectin_lyase_fold/virulence"/>
</dbReference>
<dbReference type="AlphaFoldDB" id="A0A1H3VP51"/>
<feature type="chain" id="PRO_5011553059" evidence="9">
    <location>
        <begin position="22"/>
        <end position="651"/>
    </location>
</feature>
<dbReference type="PANTHER" id="PTHR40088">
    <property type="entry name" value="PECTATE LYASE (EUROFUNG)"/>
    <property type="match status" value="1"/>
</dbReference>
<dbReference type="InterPro" id="IPR026444">
    <property type="entry name" value="Secre_tail"/>
</dbReference>
<feature type="domain" description="Pel9A-like right handed beta-helix region" evidence="11">
    <location>
        <begin position="29"/>
        <end position="375"/>
    </location>
</feature>
<dbReference type="InterPro" id="IPR053868">
    <property type="entry name" value="Pel9A-like_beta_helix"/>
</dbReference>
<dbReference type="Gene3D" id="2.160.20.10">
    <property type="entry name" value="Single-stranded right-handed beta-helix, Pectin lyase-like"/>
    <property type="match status" value="1"/>
</dbReference>
<keyword evidence="5 9" id="KW-0732">Signal</keyword>
<sequence>MKQTLLLFICFLFTCTGYVLAQANGDGTHTFYVATNGNDNNTGTIDAPLATLMGAESKVTPGDTVFIRGGTYTIPADGTPAHMDGSSNLYYDYNYFAQKGTATKNICYWGYKNERPVFDFSNYKPADHRITAFLVTGNYYYFKNFDVVGVQVTITTHTQSECFRNASANHNIYENLAMHDGQAIGFYLTQGIGNYIHNCDAYNNLDYTSNDGTPGGNVDGFGCHPSSSGGVDNVFRGCRAWFNSDDGFDLINAFAAVTFDSCWAFWNGYSSAMVSEGDGNGFKAGGFGMGADPNTPNSIPTHVVEQCLTYYNKQNGFYANHHLGGDKFLNNTAYRNNRNYNMVNRASVADAVDVDGYNHVLQNNISYSPRTAGADLVNLDAATSTNTNNSFSIPLEADDDDFNSLDPAELSLPRQADGSLPIISFLTLKSNKFIDQGVDVGLSFTGASPDLGYAEAAAGSTLPVTYIRPLKASLINNTAVLSWQTALELNNKGFCIQRSLNGALDWDSVGFVPTVVEAGTGTGASYTFKDGPLIKNEVFYRLKQLNFSGTPSYSSLATIKATGLLGQTEKIVIYPSPVNKGGSVHVKLDKALGSDLKISVYNLSGQLINQDQLNAGNLQYDLSLQTLNSGIYIFKFITGQKLLESKKLVIK</sequence>
<dbReference type="STRING" id="551991.SAMN05192529_101327"/>
<dbReference type="InterPro" id="IPR012334">
    <property type="entry name" value="Pectin_lyas_fold"/>
</dbReference>
<evidence type="ECO:0000256" key="5">
    <source>
        <dbReference type="ARBA" id="ARBA00022729"/>
    </source>
</evidence>
<keyword evidence="3" id="KW-0964">Secreted</keyword>
<evidence type="ECO:0000256" key="7">
    <source>
        <dbReference type="ARBA" id="ARBA00023239"/>
    </source>
</evidence>
<dbReference type="PANTHER" id="PTHR40088:SF1">
    <property type="entry name" value="PECTATE LYASE PEL9"/>
    <property type="match status" value="1"/>
</dbReference>
<proteinExistence type="inferred from homology"/>
<evidence type="ECO:0000256" key="8">
    <source>
        <dbReference type="ARBA" id="ARBA00038263"/>
    </source>
</evidence>